<accession>Q0HZ72</accession>
<keyword evidence="2" id="KW-0812">Transmembrane</keyword>
<dbReference type="CDD" id="cd04458">
    <property type="entry name" value="CSP_CDS"/>
    <property type="match status" value="1"/>
</dbReference>
<dbReference type="InterPro" id="IPR002059">
    <property type="entry name" value="CSP_DNA-bd"/>
</dbReference>
<feature type="domain" description="CSD" evidence="3">
    <location>
        <begin position="1"/>
        <end position="67"/>
    </location>
</feature>
<dbReference type="GO" id="GO:0005829">
    <property type="term" value="C:cytosol"/>
    <property type="evidence" value="ECO:0007669"/>
    <property type="project" value="UniProtKB-ARBA"/>
</dbReference>
<keyword evidence="2" id="KW-1133">Transmembrane helix</keyword>
<dbReference type="EMBL" id="CP000444">
    <property type="protein sequence ID" value="ABI41583.1"/>
    <property type="molecule type" value="Genomic_DNA"/>
</dbReference>
<dbReference type="AlphaFoldDB" id="Q0HZ72"/>
<dbReference type="PANTHER" id="PTHR12962">
    <property type="entry name" value="CALCIUM-REGULATED HEAT STABLE PROTEIN CRHSP-24-RELATED"/>
    <property type="match status" value="1"/>
</dbReference>
<evidence type="ECO:0000259" key="3">
    <source>
        <dbReference type="PROSITE" id="PS51857"/>
    </source>
</evidence>
<dbReference type="Pfam" id="PF00313">
    <property type="entry name" value="CSD"/>
    <property type="match status" value="1"/>
</dbReference>
<feature type="transmembrane region" description="Helical" evidence="2">
    <location>
        <begin position="91"/>
        <end position="109"/>
    </location>
</feature>
<proteinExistence type="predicted"/>
<keyword evidence="4" id="KW-0238">DNA-binding</keyword>
<reference evidence="4" key="1">
    <citation type="submission" date="2006-08" db="EMBL/GenBank/DDBJ databases">
        <title>Complete sequence of Chromosome1 of Shewanella sp. MR-7.</title>
        <authorList>
            <consortium name="US DOE Joint Genome Institute"/>
            <person name="Copeland A."/>
            <person name="Lucas S."/>
            <person name="Lapidus A."/>
            <person name="Barry K."/>
            <person name="Detter J.C."/>
            <person name="Glavina del Rio T."/>
            <person name="Hammon N."/>
            <person name="Israni S."/>
            <person name="Dalin E."/>
            <person name="Tice H."/>
            <person name="Pitluck S."/>
            <person name="Kiss H."/>
            <person name="Brettin T."/>
            <person name="Bruce D."/>
            <person name="Han C."/>
            <person name="Tapia R."/>
            <person name="Gilna P."/>
            <person name="Schmutz J."/>
            <person name="Larimer F."/>
            <person name="Land M."/>
            <person name="Hauser L."/>
            <person name="Kyrpides N."/>
            <person name="Mikhailova N."/>
            <person name="Nealson K."/>
            <person name="Konstantinidis K."/>
            <person name="Klappenbach J."/>
            <person name="Tiedje J."/>
            <person name="Richardson P."/>
        </authorList>
    </citation>
    <scope>NUCLEOTIDE SEQUENCE</scope>
    <source>
        <strain evidence="4">MR-7</strain>
    </source>
</reference>
<evidence type="ECO:0000313" key="4">
    <source>
        <dbReference type="EMBL" id="ABI41583.1"/>
    </source>
</evidence>
<protein>
    <submittedName>
        <fullName evidence="4">Cold-shock DNA-binding protein family</fullName>
    </submittedName>
</protein>
<name>Q0HZ72_SHESR</name>
<dbReference type="InterPro" id="IPR012340">
    <property type="entry name" value="NA-bd_OB-fold"/>
</dbReference>
<dbReference type="HOGENOM" id="CLU_098919_0_1_6"/>
<dbReference type="GO" id="GO:0003730">
    <property type="term" value="F:mRNA 3'-UTR binding"/>
    <property type="evidence" value="ECO:0007669"/>
    <property type="project" value="TreeGrafter"/>
</dbReference>
<dbReference type="InterPro" id="IPR011129">
    <property type="entry name" value="CSD"/>
</dbReference>
<dbReference type="Pfam" id="PF05901">
    <property type="entry name" value="Excalibur"/>
    <property type="match status" value="1"/>
</dbReference>
<dbReference type="SMART" id="SM00357">
    <property type="entry name" value="CSP"/>
    <property type="match status" value="1"/>
</dbReference>
<dbReference type="PROSITE" id="PS51857">
    <property type="entry name" value="CSD_2"/>
    <property type="match status" value="1"/>
</dbReference>
<dbReference type="GO" id="GO:0043488">
    <property type="term" value="P:regulation of mRNA stability"/>
    <property type="evidence" value="ECO:0007669"/>
    <property type="project" value="TreeGrafter"/>
</dbReference>
<dbReference type="GO" id="GO:0003677">
    <property type="term" value="F:DNA binding"/>
    <property type="evidence" value="ECO:0007669"/>
    <property type="project" value="UniProtKB-KW"/>
</dbReference>
<evidence type="ECO:0000256" key="1">
    <source>
        <dbReference type="ARBA" id="ARBA00022553"/>
    </source>
</evidence>
<dbReference type="InterPro" id="IPR052069">
    <property type="entry name" value="Ca-reg_mRNA-binding_domain"/>
</dbReference>
<dbReference type="InterPro" id="IPR008613">
    <property type="entry name" value="Excalibur_Ca-bd_domain"/>
</dbReference>
<sequence>MERGILVRWNDEKGFGFIQPEDSKGKDVFIHITVLKHMARKPLVGDSILYRTEIQNDGKVKAIKASIEGVAVLANTHKSQRRNVNPPNRSLSNTLLPLLLILGIGIFGFKKYTEFDIAQAPNNTEIETTPLYQPQTQSQSQSQSAPQAQFRCEAGKTHCSHMSSCAEATFYINHCPNTQMDGDGDGIPCERQWCNGY</sequence>
<evidence type="ECO:0000256" key="2">
    <source>
        <dbReference type="SAM" id="Phobius"/>
    </source>
</evidence>
<dbReference type="SUPFAM" id="SSF50249">
    <property type="entry name" value="Nucleic acid-binding proteins"/>
    <property type="match status" value="1"/>
</dbReference>
<gene>
    <name evidence="4" type="ordered locus">Shewmr7_0580</name>
</gene>
<dbReference type="PANTHER" id="PTHR12962:SF1">
    <property type="entry name" value="COLD SHOCK DOMAIN-CONTAINING PROTEIN CG9705"/>
    <property type="match status" value="1"/>
</dbReference>
<keyword evidence="1" id="KW-0597">Phosphoprotein</keyword>
<dbReference type="Gene3D" id="2.40.50.140">
    <property type="entry name" value="Nucleic acid-binding proteins"/>
    <property type="match status" value="1"/>
</dbReference>
<organism evidence="4">
    <name type="scientific">Shewanella sp. (strain MR-7)</name>
    <dbReference type="NCBI Taxonomy" id="60481"/>
    <lineage>
        <taxon>Bacteria</taxon>
        <taxon>Pseudomonadati</taxon>
        <taxon>Pseudomonadota</taxon>
        <taxon>Gammaproteobacteria</taxon>
        <taxon>Alteromonadales</taxon>
        <taxon>Shewanellaceae</taxon>
        <taxon>Shewanella</taxon>
    </lineage>
</organism>
<dbReference type="KEGG" id="shm:Shewmr7_0580"/>
<keyword evidence="2" id="KW-0472">Membrane</keyword>